<gene>
    <name evidence="11" type="ORF">GOMPHAMPRED_007015</name>
</gene>
<evidence type="ECO:0000313" key="11">
    <source>
        <dbReference type="EMBL" id="CAF9910244.1"/>
    </source>
</evidence>
<evidence type="ECO:0000256" key="9">
    <source>
        <dbReference type="SAM" id="MobiDB-lite"/>
    </source>
</evidence>
<dbReference type="PANTHER" id="PTHR44998">
    <property type="match status" value="1"/>
</dbReference>
<dbReference type="FunFam" id="1.25.40.10:FF:000552">
    <property type="entry name" value="UDP-N-acetylglucosaminyltransferase (AFU_orthologue AFUA_1G03380)"/>
    <property type="match status" value="1"/>
</dbReference>
<dbReference type="FunFam" id="3.40.50.2000:FF:000110">
    <property type="entry name" value="UDP-N-acetylglucosaminyltransferase protein"/>
    <property type="match status" value="1"/>
</dbReference>
<evidence type="ECO:0000256" key="7">
    <source>
        <dbReference type="ARBA" id="ARBA00022803"/>
    </source>
</evidence>
<comment type="caution">
    <text evidence="11">The sequence shown here is derived from an EMBL/GenBank/DDBJ whole genome shotgun (WGS) entry which is preliminary data.</text>
</comment>
<dbReference type="GO" id="GO:0006493">
    <property type="term" value="P:protein O-linked glycosylation"/>
    <property type="evidence" value="ECO:0007669"/>
    <property type="project" value="TreeGrafter"/>
</dbReference>
<dbReference type="Gene3D" id="1.25.40.10">
    <property type="entry name" value="Tetratricopeptide repeat domain"/>
    <property type="match status" value="3"/>
</dbReference>
<evidence type="ECO:0000313" key="12">
    <source>
        <dbReference type="Proteomes" id="UP000664169"/>
    </source>
</evidence>
<dbReference type="PANTHER" id="PTHR44998:SF1">
    <property type="entry name" value="UDP-N-ACETYLGLUCOSAMINE--PEPTIDE N-ACETYLGLUCOSAMINYLTRANSFERASE 110 KDA SUBUNIT"/>
    <property type="match status" value="1"/>
</dbReference>
<dbReference type="Pfam" id="PF13432">
    <property type="entry name" value="TPR_16"/>
    <property type="match status" value="2"/>
</dbReference>
<evidence type="ECO:0000256" key="4">
    <source>
        <dbReference type="ARBA" id="ARBA00022676"/>
    </source>
</evidence>
<sequence length="1494" mass="166897">MSEHMLRRKTPNGTLPAGYDGTSVEWGPNKRLMGVAEPQRHFFPQSPIVQPEPQQFPLDTPSRATFGFASNLSTPNQIWLPGNTGPQSLDSLLYQGAQPIPNHQHPIYQVPYVAQPGFWPPSHPLTVSNAQPRFGPYWPDGSFEPFRPSAFLDSHLSMPWTNDTMLDSQSYPAFPPSISPQNTFHGWNAIGASPLHSPHDPRAGFPRHISDTDIIAHPADNPRNVNLRAFQNQISPPTASQWSPASIPHSFSASVEGSNAEFKSRVLFYAHRTHANLLEIRRQSLPKSNKHHVSRSMKRSAIGTRENPAHQQQQTPRVQIAPFHVQPQEMRSFADRVHLGIGNTNHPSRDTQSLSSPVDYHKPQQPLLHNSSLTNTPLNNAKQEAENALRILDGICSTSDWTWTDGILLGGCLAYGLEHFDHALQWYDRVLRVEPDNVEALSNAAAAFNALKRRKEAETYWYRAIKLRPNHWEAVEHLVGLLCQEQRPHDAVNLIQSVERAIQTPHQIKLPTDESQTPSFNADRGMMQLSLSPNQRSVYNIPPAENGRLVALIHAKGNMLYALGDNTGASRAFEEAVLLVCGQRFTGISALIKHILAVFGQYIISHRPDGNTQLAPFESTLLPPLIALETKKLVFKPSGQLPGLRDVPIHLQSTAVLYASNSLLSLAKIYQDGMSSGATVPQAGGVMPGVQDILALYYLSLSLQPSPSTANNVGILLAGVQQTVQPKYLSQLPHQGETSVPGVVHGSGVAFALAYYNYGLSLDNKHAHLYTNLGSLLKDIGQLGAAIRMYESAVSCDANFDIALANLANAVKDQGRISDAINYYRRAVKSSPDFPEAVCGLANALNSVCNWKGRGGIVFSNSKHDRWHVDEEGMLIDARQRSTNTSGWICRVLAIVEKQLEDGKSWGKGTTRRPDFSQLISRTNLAGNMLCDQNVQNKIVEAVASWTDQAWEGAKVVRLVERATRQLGWQMYQERYIKKVESPVTYQRPRLPTSLTVPGAPTVLPFHTFTYPLTANQIRKISQRNGLRISCSTLKAPWLPNVIFTPPAPPEPCLRVGYVSSDFNNHPLAHLMQSVFGFHNPSRVKAICYATTPSDNSIHREQIQRESPVFYDASAWSIDRLVKQIVSDGIHILVNLNGYTRGARNEVFAARPAPIQMSFMGFAGTLGAEWCDYLLADDIAIPPSMLRPYRGNVSLLDQAKDNNHRDDDGSDWVYGENIIFAKETFFCCDHRQSAPDAREDKLLWEEEKKRRQQMRKELFPDLEDDTIILGNFNQLYKIDPTTFRCWLRILQAIPKAVLWLLRFPDLGEQNLREAAAQWSAPSVAKRIMFTDVAPKHQHIARARICDLFLDTPECNAHTTAADVLWSGTPLLTLPRYEYKMCSRMAASILRGALPRGSQGDAAAKDLTASNEEDYEAKAIELGTGLALVLTGRQESCRLLELRRMLYEGRWTSALFDTRRWVRDLEDAYDEAWRKWVAGEAGDIWLKDVIEKNKL</sequence>
<feature type="domain" description="O-GlcNAc transferase C-terminal" evidence="10">
    <location>
        <begin position="1000"/>
        <end position="1190"/>
    </location>
</feature>
<evidence type="ECO:0000256" key="6">
    <source>
        <dbReference type="ARBA" id="ARBA00022737"/>
    </source>
</evidence>
<proteinExistence type="inferred from homology"/>
<dbReference type="Pfam" id="PF13181">
    <property type="entry name" value="TPR_8"/>
    <property type="match status" value="1"/>
</dbReference>
<comment type="similarity">
    <text evidence="2">Belongs to the glycosyltransferase 41 family. O-GlcNAc transferase subfamily.</text>
</comment>
<feature type="region of interest" description="Disordered" evidence="9">
    <location>
        <begin position="286"/>
        <end position="317"/>
    </location>
</feature>
<comment type="pathway">
    <text evidence="1">Protein modification; protein glycosylation.</text>
</comment>
<feature type="repeat" description="TPR" evidence="8">
    <location>
        <begin position="438"/>
        <end position="471"/>
    </location>
</feature>
<feature type="repeat" description="TPR" evidence="8">
    <location>
        <begin position="404"/>
        <end position="437"/>
    </location>
</feature>
<dbReference type="Proteomes" id="UP000664169">
    <property type="component" value="Unassembled WGS sequence"/>
</dbReference>
<dbReference type="Pfam" id="PF13844">
    <property type="entry name" value="Glyco_transf_41"/>
    <property type="match status" value="2"/>
</dbReference>
<evidence type="ECO:0000256" key="8">
    <source>
        <dbReference type="PROSITE-ProRule" id="PRU00339"/>
    </source>
</evidence>
<name>A0A8H3ERT8_9LECA</name>
<evidence type="ECO:0000259" key="10">
    <source>
        <dbReference type="Pfam" id="PF13844"/>
    </source>
</evidence>
<feature type="region of interest" description="Disordered" evidence="9">
    <location>
        <begin position="340"/>
        <end position="363"/>
    </location>
</feature>
<dbReference type="SUPFAM" id="SSF48452">
    <property type="entry name" value="TPR-like"/>
    <property type="match status" value="1"/>
</dbReference>
<feature type="repeat" description="TPR" evidence="8">
    <location>
        <begin position="801"/>
        <end position="834"/>
    </location>
</feature>
<accession>A0A8H3ERT8</accession>
<dbReference type="Gene3D" id="3.40.50.2000">
    <property type="entry name" value="Glycogen Phosphorylase B"/>
    <property type="match status" value="1"/>
</dbReference>
<reference evidence="11" key="1">
    <citation type="submission" date="2021-03" db="EMBL/GenBank/DDBJ databases">
        <authorList>
            <person name="Tagirdzhanova G."/>
        </authorList>
    </citation>
    <scope>NUCLEOTIDE SEQUENCE</scope>
</reference>
<dbReference type="Gene3D" id="3.40.50.11380">
    <property type="match status" value="1"/>
</dbReference>
<dbReference type="SMART" id="SM00028">
    <property type="entry name" value="TPR"/>
    <property type="match status" value="4"/>
</dbReference>
<dbReference type="PROSITE" id="PS50005">
    <property type="entry name" value="TPR"/>
    <property type="match status" value="4"/>
</dbReference>
<feature type="domain" description="O-GlcNAc transferase C-terminal" evidence="10">
    <location>
        <begin position="1261"/>
        <end position="1464"/>
    </location>
</feature>
<evidence type="ECO:0000256" key="2">
    <source>
        <dbReference type="ARBA" id="ARBA00005386"/>
    </source>
</evidence>
<dbReference type="InterPro" id="IPR011990">
    <property type="entry name" value="TPR-like_helical_dom_sf"/>
</dbReference>
<evidence type="ECO:0000256" key="3">
    <source>
        <dbReference type="ARBA" id="ARBA00011970"/>
    </source>
</evidence>
<evidence type="ECO:0000256" key="5">
    <source>
        <dbReference type="ARBA" id="ARBA00022679"/>
    </source>
</evidence>
<feature type="compositionally biased region" description="Basic residues" evidence="9">
    <location>
        <begin position="1"/>
        <end position="10"/>
    </location>
</feature>
<dbReference type="EMBL" id="CAJPDQ010000005">
    <property type="protein sequence ID" value="CAF9910244.1"/>
    <property type="molecule type" value="Genomic_DNA"/>
</dbReference>
<keyword evidence="6" id="KW-0677">Repeat</keyword>
<dbReference type="EC" id="2.4.1.255" evidence="3"/>
<keyword evidence="7 8" id="KW-0802">TPR repeat</keyword>
<keyword evidence="12" id="KW-1185">Reference proteome</keyword>
<evidence type="ECO:0000256" key="1">
    <source>
        <dbReference type="ARBA" id="ARBA00004922"/>
    </source>
</evidence>
<feature type="repeat" description="TPR" evidence="8">
    <location>
        <begin position="767"/>
        <end position="800"/>
    </location>
</feature>
<organism evidence="11 12">
    <name type="scientific">Gomphillus americanus</name>
    <dbReference type="NCBI Taxonomy" id="1940652"/>
    <lineage>
        <taxon>Eukaryota</taxon>
        <taxon>Fungi</taxon>
        <taxon>Dikarya</taxon>
        <taxon>Ascomycota</taxon>
        <taxon>Pezizomycotina</taxon>
        <taxon>Lecanoromycetes</taxon>
        <taxon>OSLEUM clade</taxon>
        <taxon>Ostropomycetidae</taxon>
        <taxon>Ostropales</taxon>
        <taxon>Graphidaceae</taxon>
        <taxon>Gomphilloideae</taxon>
        <taxon>Gomphillus</taxon>
    </lineage>
</organism>
<dbReference type="InterPro" id="IPR019734">
    <property type="entry name" value="TPR_rpt"/>
</dbReference>
<keyword evidence="4" id="KW-0328">Glycosyltransferase</keyword>
<feature type="compositionally biased region" description="Basic residues" evidence="9">
    <location>
        <begin position="288"/>
        <end position="298"/>
    </location>
</feature>
<protein>
    <recommendedName>
        <fullName evidence="3">protein O-GlcNAc transferase</fullName>
        <ecNumber evidence="3">2.4.1.255</ecNumber>
    </recommendedName>
</protein>
<dbReference type="InterPro" id="IPR029489">
    <property type="entry name" value="OGT/SEC/SPY_C"/>
</dbReference>
<dbReference type="OrthoDB" id="421121at2759"/>
<feature type="region of interest" description="Disordered" evidence="9">
    <location>
        <begin position="1"/>
        <end position="23"/>
    </location>
</feature>
<keyword evidence="5" id="KW-0808">Transferase</keyword>
<dbReference type="FunFam" id="3.40.50.11380:FF:000004">
    <property type="entry name" value="UDP-N-acetylglucosaminyltransferase (AFU_orthologue AFUA_1G03380)"/>
    <property type="match status" value="1"/>
</dbReference>
<dbReference type="GO" id="GO:0097363">
    <property type="term" value="F:protein O-acetylglucosaminyltransferase activity"/>
    <property type="evidence" value="ECO:0007669"/>
    <property type="project" value="UniProtKB-EC"/>
</dbReference>
<feature type="compositionally biased region" description="Polar residues" evidence="9">
    <location>
        <begin position="342"/>
        <end position="356"/>
    </location>
</feature>